<dbReference type="RefSeq" id="WP_125242863.1">
    <property type="nucleotide sequence ID" value="NZ_RSED01000006.1"/>
</dbReference>
<evidence type="ECO:0008006" key="3">
    <source>
        <dbReference type="Google" id="ProtNLM"/>
    </source>
</evidence>
<dbReference type="SUPFAM" id="SSF89550">
    <property type="entry name" value="PHP domain-like"/>
    <property type="match status" value="1"/>
</dbReference>
<accession>A0A3R8T2A8</accession>
<dbReference type="InterPro" id="IPR016195">
    <property type="entry name" value="Pol/histidinol_Pase-like"/>
</dbReference>
<sequence length="792" mass="87815">MSNAFDPGREAGHYIAPRGLYEQNKGKPFLGRFTCERRQLVAGEWTELTLVYEVGASGLADGAWLKLAFKFYSDWALFQTSDPRAANFVSAEYQAGPLVPGQSPATVQHLKVRFDQKGHERPFQKAVLIDIVDGYLNPGDRITIRLGDRRHGGAGTRVQSFVEKDFRFRMFIDPLGSSKFAEVPGDCLLDIVAGPPATLKVIAPRLVGLNESFDAIVRLDDAWGNTCQDMPLAGTLVLQGPEGQQETQAFELAGQGWAVARLPAHRLALPGEWKLAAEVPHPRLHLKGDAYVNASDLSDLRPLYADLHVHSDDTIGTNDTLYNLGYGRDVAGLDVLGYTANDFNITEARWNKAVELIHSLNEPGRFVCYPGTEWCGNSAAGGDRNIVFLGEGKPRFPFDEQGRLMRSFEWNEFTQGTIRPGTWPVDDLYAAYADDPECHLMIPHVGGRRCNLDWHHPQLERLVEVGSAWGQFHWVYAEALARGYRVGAVANSDEHQGRCGGGVPATAVFGSRGGLTGVLASRFDRQGVGQALRARRTFATTGERSFASLRLGAHWMGEVCEADGAASLSYRLLGEAGWENVRLYRGDQCIWERDMHQELGWCDTRVRIRVGGARIKDRYRGAYWDGHIEVLGTSLRAVDTHGFDHPEQTHWREDTTTLRFKTATHGDTDSIELTLGALRDARITVKAHIDGYVKVGSPLKRQPFVHAPEVQLSISGAELLAKGHVREELPGTELMLSIERITDQPLPREISGDIDLDGLGLEAGREHPLFITARQRDQSRVWTSALFVTVPR</sequence>
<name>A0A3R8T2A8_9BURK</name>
<proteinExistence type="predicted"/>
<dbReference type="Proteomes" id="UP000269265">
    <property type="component" value="Unassembled WGS sequence"/>
</dbReference>
<evidence type="ECO:0000313" key="2">
    <source>
        <dbReference type="Proteomes" id="UP000269265"/>
    </source>
</evidence>
<dbReference type="EMBL" id="RSED01000006">
    <property type="protein sequence ID" value="RRS04489.1"/>
    <property type="molecule type" value="Genomic_DNA"/>
</dbReference>
<organism evidence="1 2">
    <name type="scientific">Aquabacterium soli</name>
    <dbReference type="NCBI Taxonomy" id="2493092"/>
    <lineage>
        <taxon>Bacteria</taxon>
        <taxon>Pseudomonadati</taxon>
        <taxon>Pseudomonadota</taxon>
        <taxon>Betaproteobacteria</taxon>
        <taxon>Burkholderiales</taxon>
        <taxon>Aquabacterium</taxon>
    </lineage>
</organism>
<keyword evidence="2" id="KW-1185">Reference proteome</keyword>
<protein>
    <recommendedName>
        <fullName evidence="3">DUF3604 domain-containing protein</fullName>
    </recommendedName>
</protein>
<dbReference type="Gene3D" id="3.20.20.140">
    <property type="entry name" value="Metal-dependent hydrolases"/>
    <property type="match status" value="1"/>
</dbReference>
<evidence type="ECO:0000313" key="1">
    <source>
        <dbReference type="EMBL" id="RRS04489.1"/>
    </source>
</evidence>
<dbReference type="AlphaFoldDB" id="A0A3R8T2A8"/>
<gene>
    <name evidence="1" type="ORF">EIP75_08630</name>
</gene>
<dbReference type="OrthoDB" id="543560at2"/>
<comment type="caution">
    <text evidence="1">The sequence shown here is derived from an EMBL/GenBank/DDBJ whole genome shotgun (WGS) entry which is preliminary data.</text>
</comment>
<reference evidence="1 2" key="1">
    <citation type="submission" date="2018-12" db="EMBL/GenBank/DDBJ databases">
        <title>The whole draft genome of Aquabacterium sp. SJQ9.</title>
        <authorList>
            <person name="Sun L."/>
            <person name="Gao X."/>
            <person name="Chen W."/>
            <person name="Huang K."/>
        </authorList>
    </citation>
    <scope>NUCLEOTIDE SEQUENCE [LARGE SCALE GENOMIC DNA]</scope>
    <source>
        <strain evidence="1 2">SJQ9</strain>
    </source>
</reference>